<evidence type="ECO:0000313" key="2">
    <source>
        <dbReference type="EMBL" id="STX10566.1"/>
    </source>
</evidence>
<dbReference type="Pfam" id="PF01610">
    <property type="entry name" value="DDE_Tnp_ISL3"/>
    <property type="match status" value="1"/>
</dbReference>
<dbReference type="PANTHER" id="PTHR33498">
    <property type="entry name" value="TRANSPOSASE FOR INSERTION SEQUENCE ELEMENT IS1557"/>
    <property type="match status" value="1"/>
</dbReference>
<dbReference type="AlphaFoldDB" id="A0A8B4QCW9"/>
<comment type="caution">
    <text evidence="2">The sequence shown here is derived from an EMBL/GenBank/DDBJ whole genome shotgun (WGS) entry which is preliminary data.</text>
</comment>
<evidence type="ECO:0000313" key="4">
    <source>
        <dbReference type="Proteomes" id="UP000254330"/>
    </source>
</evidence>
<dbReference type="PANTHER" id="PTHR33498:SF1">
    <property type="entry name" value="TRANSPOSASE FOR INSERTION SEQUENCE ELEMENT IS1557"/>
    <property type="match status" value="1"/>
</dbReference>
<proteinExistence type="predicted"/>
<accession>A0A8B4QCW9</accession>
<dbReference type="EMBL" id="UGNP01000001">
    <property type="protein sequence ID" value="STX10566.1"/>
    <property type="molecule type" value="Genomic_DNA"/>
</dbReference>
<gene>
    <name evidence="3" type="ORF">DFR61_1428</name>
    <name evidence="2" type="ORF">NCTC10597_02313</name>
</gene>
<feature type="domain" description="Transposase IS204/IS1001/IS1096/IS1165 DDE" evidence="1">
    <location>
        <begin position="3"/>
        <end position="99"/>
    </location>
</feature>
<keyword evidence="5" id="KW-1185">Reference proteome</keyword>
<organism evidence="2 4">
    <name type="scientific">Kurthia zopfii</name>
    <dbReference type="NCBI Taxonomy" id="1650"/>
    <lineage>
        <taxon>Bacteria</taxon>
        <taxon>Bacillati</taxon>
        <taxon>Bacillota</taxon>
        <taxon>Bacilli</taxon>
        <taxon>Bacillales</taxon>
        <taxon>Caryophanaceae</taxon>
        <taxon>Kurthia</taxon>
    </lineage>
</organism>
<dbReference type="InterPro" id="IPR047951">
    <property type="entry name" value="Transpos_ISL3"/>
</dbReference>
<protein>
    <submittedName>
        <fullName evidence="2 3">Transposase</fullName>
    </submittedName>
</protein>
<evidence type="ECO:0000259" key="1">
    <source>
        <dbReference type="Pfam" id="PF01610"/>
    </source>
</evidence>
<sequence length="112" mass="13308">MSYSERLKVNYDLYQSILTALKEKNLEQLTEILEKPLAEGVSKEFKRSIKTLKYHLSSIENSFLFPYNNGRIEGINNKIKILNRVAYGYRNFENYRNRIYLHFNLKRASHAS</sequence>
<evidence type="ECO:0000313" key="3">
    <source>
        <dbReference type="EMBL" id="TDR34195.1"/>
    </source>
</evidence>
<dbReference type="Proteomes" id="UP000294641">
    <property type="component" value="Unassembled WGS sequence"/>
</dbReference>
<dbReference type="Proteomes" id="UP000254330">
    <property type="component" value="Unassembled WGS sequence"/>
</dbReference>
<dbReference type="EMBL" id="SNZG01000042">
    <property type="protein sequence ID" value="TDR34195.1"/>
    <property type="molecule type" value="Genomic_DNA"/>
</dbReference>
<reference evidence="3 5" key="2">
    <citation type="submission" date="2019-03" db="EMBL/GenBank/DDBJ databases">
        <title>Genomic Encyclopedia of Type Strains, Phase IV (KMG-IV): sequencing the most valuable type-strain genomes for metagenomic binning, comparative biology and taxonomic classification.</title>
        <authorList>
            <person name="Goeker M."/>
        </authorList>
    </citation>
    <scope>NUCLEOTIDE SEQUENCE [LARGE SCALE GENOMIC DNA]</scope>
    <source>
        <strain evidence="3 5">DSM 20580</strain>
    </source>
</reference>
<dbReference type="InterPro" id="IPR002560">
    <property type="entry name" value="Transposase_DDE"/>
</dbReference>
<evidence type="ECO:0000313" key="5">
    <source>
        <dbReference type="Proteomes" id="UP000294641"/>
    </source>
</evidence>
<name>A0A8B4QCW9_9BACL</name>
<reference evidence="2 4" key="1">
    <citation type="submission" date="2018-06" db="EMBL/GenBank/DDBJ databases">
        <authorList>
            <consortium name="Pathogen Informatics"/>
            <person name="Doyle S."/>
        </authorList>
    </citation>
    <scope>NUCLEOTIDE SEQUENCE [LARGE SCALE GENOMIC DNA]</scope>
    <source>
        <strain evidence="2 4">NCTC10597</strain>
    </source>
</reference>